<organism evidence="1 2">
    <name type="scientific">Vibrio quintilis</name>
    <dbReference type="NCBI Taxonomy" id="1117707"/>
    <lineage>
        <taxon>Bacteria</taxon>
        <taxon>Pseudomonadati</taxon>
        <taxon>Pseudomonadota</taxon>
        <taxon>Gammaproteobacteria</taxon>
        <taxon>Vibrionales</taxon>
        <taxon>Vibrionaceae</taxon>
        <taxon>Vibrio</taxon>
    </lineage>
</organism>
<dbReference type="EMBL" id="FRFG01000053">
    <property type="protein sequence ID" value="SHO58033.1"/>
    <property type="molecule type" value="Genomic_DNA"/>
</dbReference>
<dbReference type="AlphaFoldDB" id="A0A1M7YZN6"/>
<dbReference type="OrthoDB" id="5825090at2"/>
<name>A0A1M7YZN6_9VIBR</name>
<sequence length="325" mass="37710">MLLLLFCLLWTNVSYVYAEELNDHSREQILHSPQIQSQLQELRMFLYSEQIDALNFSLQRIALPGQEAVRYLLLKRIEQEQVAVSFKMKQFVQAQLSIKPVYYVSEKSDGYIFTVPAFDFPSVSNRLLRIWKHDQSIIEMVLSIEQQKFDLQSWLSGDESLISLHESLLIQELDGLSEDAVRYLTHQLIHESVTSWLPSTRLMSALARKSHDADLYRLLWLMRSDTYSVAELHRLSALTDSFSVGQIIAAAHNPRLRQPAIKILTGLRPMPDNVKHFLILQMSRSETAEVTARALIKEGYSHWLQDLMQGNNKIKRRIIQRFIGL</sequence>
<reference evidence="2" key="1">
    <citation type="submission" date="2016-12" db="EMBL/GenBank/DDBJ databases">
        <authorList>
            <person name="Rodrigo-Torres L."/>
            <person name="Arahal R.D."/>
            <person name="Lucena T."/>
        </authorList>
    </citation>
    <scope>NUCLEOTIDE SEQUENCE [LARGE SCALE GENOMIC DNA]</scope>
</reference>
<accession>A0A1M7YZN6</accession>
<keyword evidence="2" id="KW-1185">Reference proteome</keyword>
<dbReference type="Proteomes" id="UP000184600">
    <property type="component" value="Unassembled WGS sequence"/>
</dbReference>
<evidence type="ECO:0000313" key="2">
    <source>
        <dbReference type="Proteomes" id="UP000184600"/>
    </source>
</evidence>
<dbReference type="RefSeq" id="WP_083601725.1">
    <property type="nucleotide sequence ID" value="NZ_AP024897.1"/>
</dbReference>
<protein>
    <submittedName>
        <fullName evidence="1">Uncharacterized protein</fullName>
    </submittedName>
</protein>
<dbReference type="STRING" id="1117707.VQ7734_03803"/>
<evidence type="ECO:0000313" key="1">
    <source>
        <dbReference type="EMBL" id="SHO58033.1"/>
    </source>
</evidence>
<gene>
    <name evidence="1" type="ORF">VQ7734_03803</name>
</gene>
<proteinExistence type="predicted"/>